<dbReference type="PANTHER" id="PTHR22954:SF3">
    <property type="entry name" value="PROTEIN CBG08539"/>
    <property type="match status" value="1"/>
</dbReference>
<sequence length="345" mass="39498">MEQLTKLHRQLGALKRKLADTMKPFNQPATDMSVGAWEPRLQFIRGLREDAKVLENAAYELATDDQEFDKEVERFANFEQILLEAEVKISKLKIPAEEKPPMIPGSSERGSRLPTISLKTFSGQHEDWNAFFAQFTSMIHNQKDLSAVDKFHYLVSYLSGEAFQVVKELEIVESNYEIALELLKNAYEDKRLIIRKYINQLLNLKPIVTESAAELRALCNVVNQSVSVLKKMGLHIDKWNEILVCLVETKLDKVSRRDWEETISANKEFPTFEELNTFLTRRSKMLRSLSNSTASTPKQTEEKKGSQGFTKRKTLVVSGEDTQVSCKLCNETGHFYAIGQSRRSI</sequence>
<evidence type="ECO:0000313" key="3">
    <source>
        <dbReference type="Proteomes" id="UP000092462"/>
    </source>
</evidence>
<reference evidence="2" key="1">
    <citation type="submission" date="2022-08" db="UniProtKB">
        <authorList>
            <consortium name="EnsemblMetazoa"/>
        </authorList>
    </citation>
    <scope>IDENTIFICATION</scope>
    <source>
        <strain evidence="2">Israel</strain>
    </source>
</reference>
<feature type="region of interest" description="Disordered" evidence="1">
    <location>
        <begin position="289"/>
        <end position="309"/>
    </location>
</feature>
<proteinExistence type="predicted"/>
<dbReference type="VEuPathDB" id="VectorBase:PPAI000045"/>
<dbReference type="EnsemblMetazoa" id="PPAI000045-RA">
    <property type="protein sequence ID" value="PPAI000045-PA"/>
    <property type="gene ID" value="PPAI000045"/>
</dbReference>
<name>A0A1B0CYH1_PHLPP</name>
<dbReference type="AlphaFoldDB" id="A0A1B0CYH1"/>
<keyword evidence="3" id="KW-1185">Reference proteome</keyword>
<dbReference type="Proteomes" id="UP000092462">
    <property type="component" value="Unassembled WGS sequence"/>
</dbReference>
<accession>A0A1B0CYH1</accession>
<dbReference type="Pfam" id="PF03564">
    <property type="entry name" value="DUF1759"/>
    <property type="match status" value="1"/>
</dbReference>
<dbReference type="VEuPathDB" id="VectorBase:PPAPM1_003203"/>
<dbReference type="PANTHER" id="PTHR22954">
    <property type="entry name" value="RETROVIRAL PROTEASE-RELATED"/>
    <property type="match status" value="1"/>
</dbReference>
<evidence type="ECO:0000313" key="2">
    <source>
        <dbReference type="EnsemblMetazoa" id="PPAI000045-PA"/>
    </source>
</evidence>
<protein>
    <submittedName>
        <fullName evidence="2">Uncharacterized protein</fullName>
    </submittedName>
</protein>
<dbReference type="InterPro" id="IPR005312">
    <property type="entry name" value="DUF1759"/>
</dbReference>
<dbReference type="EMBL" id="AJVK01000227">
    <property type="status" value="NOT_ANNOTATED_CDS"/>
    <property type="molecule type" value="Genomic_DNA"/>
</dbReference>
<evidence type="ECO:0000256" key="1">
    <source>
        <dbReference type="SAM" id="MobiDB-lite"/>
    </source>
</evidence>
<dbReference type="EMBL" id="AJVK01000228">
    <property type="status" value="NOT_ANNOTATED_CDS"/>
    <property type="molecule type" value="Genomic_DNA"/>
</dbReference>
<organism evidence="2 3">
    <name type="scientific">Phlebotomus papatasi</name>
    <name type="common">Sandfly</name>
    <dbReference type="NCBI Taxonomy" id="29031"/>
    <lineage>
        <taxon>Eukaryota</taxon>
        <taxon>Metazoa</taxon>
        <taxon>Ecdysozoa</taxon>
        <taxon>Arthropoda</taxon>
        <taxon>Hexapoda</taxon>
        <taxon>Insecta</taxon>
        <taxon>Pterygota</taxon>
        <taxon>Neoptera</taxon>
        <taxon>Endopterygota</taxon>
        <taxon>Diptera</taxon>
        <taxon>Nematocera</taxon>
        <taxon>Psychodoidea</taxon>
        <taxon>Psychodidae</taxon>
        <taxon>Phlebotomus</taxon>
        <taxon>Phlebotomus</taxon>
    </lineage>
</organism>
<feature type="compositionally biased region" description="Polar residues" evidence="1">
    <location>
        <begin position="289"/>
        <end position="298"/>
    </location>
</feature>